<sequence length="101" mass="10963">MASLVFIATGVLLVAILLWGIGSGLARLVGIILFIDGIGGMFIHGGDLANTRYPIEAGIGLALWLAGHWLYALKHRLWRSHLALVVWRLPVLSMLAPIPTR</sequence>
<name>A0A495ITJ5_WILMA</name>
<keyword evidence="1" id="KW-0812">Transmembrane</keyword>
<evidence type="ECO:0000256" key="1">
    <source>
        <dbReference type="SAM" id="Phobius"/>
    </source>
</evidence>
<comment type="caution">
    <text evidence="2">The sequence shown here is derived from an EMBL/GenBank/DDBJ whole genome shotgun (WGS) entry which is preliminary data.</text>
</comment>
<evidence type="ECO:0000313" key="3">
    <source>
        <dbReference type="Proteomes" id="UP000274762"/>
    </source>
</evidence>
<keyword evidence="1" id="KW-1133">Transmembrane helix</keyword>
<keyword evidence="1" id="KW-0472">Membrane</keyword>
<feature type="transmembrane region" description="Helical" evidence="1">
    <location>
        <begin position="52"/>
        <end position="73"/>
    </location>
</feature>
<organism evidence="2 3">
    <name type="scientific">Williamsia marianensis</name>
    <dbReference type="NCBI Taxonomy" id="85044"/>
    <lineage>
        <taxon>Bacteria</taxon>
        <taxon>Bacillati</taxon>
        <taxon>Actinomycetota</taxon>
        <taxon>Actinomycetes</taxon>
        <taxon>Mycobacteriales</taxon>
        <taxon>Nocardiaceae</taxon>
        <taxon>Williamsia</taxon>
    </lineage>
</organism>
<dbReference type="OrthoDB" id="4483605at2"/>
<dbReference type="AlphaFoldDB" id="A0A495ITJ5"/>
<protein>
    <submittedName>
        <fullName evidence="2">Uncharacterized protein</fullName>
    </submittedName>
</protein>
<dbReference type="Proteomes" id="UP000274762">
    <property type="component" value="Unassembled WGS sequence"/>
</dbReference>
<dbReference type="RefSeq" id="WP_062801016.1">
    <property type="nucleotide sequence ID" value="NZ_CBCRXS010000020.1"/>
</dbReference>
<proteinExistence type="predicted"/>
<evidence type="ECO:0000313" key="2">
    <source>
        <dbReference type="EMBL" id="RKR79863.1"/>
    </source>
</evidence>
<reference evidence="2 3" key="1">
    <citation type="submission" date="2018-10" db="EMBL/GenBank/DDBJ databases">
        <title>Sequencing the genomes of 1000 actinobacteria strains.</title>
        <authorList>
            <person name="Klenk H.-P."/>
        </authorList>
    </citation>
    <scope>NUCLEOTIDE SEQUENCE [LARGE SCALE GENOMIC DNA]</scope>
    <source>
        <strain evidence="2 3">DSM 44343</strain>
    </source>
</reference>
<accession>A0A495ITJ5</accession>
<dbReference type="EMBL" id="RBKV01000002">
    <property type="protein sequence ID" value="RKR79863.1"/>
    <property type="molecule type" value="Genomic_DNA"/>
</dbReference>
<gene>
    <name evidence="2" type="ORF">DFJ75_5006</name>
</gene>